<dbReference type="OrthoDB" id="843225at2759"/>
<accession>A0A9Q0HAP6</accession>
<dbReference type="PANTHER" id="PTHR31964:SF135">
    <property type="entry name" value="UNIVERSAL STRESS PROTEIN A-LIKE PROTEIN"/>
    <property type="match status" value="1"/>
</dbReference>
<dbReference type="PANTHER" id="PTHR31964">
    <property type="entry name" value="ADENINE NUCLEOTIDE ALPHA HYDROLASES-LIKE SUPERFAMILY PROTEIN"/>
    <property type="match status" value="1"/>
</dbReference>
<name>A0A9Q0HAP6_9MAGN</name>
<evidence type="ECO:0000313" key="3">
    <source>
        <dbReference type="Proteomes" id="UP001141806"/>
    </source>
</evidence>
<comment type="caution">
    <text evidence="2">The sequence shown here is derived from an EMBL/GenBank/DDBJ whole genome shotgun (WGS) entry which is preliminary data.</text>
</comment>
<dbReference type="EMBL" id="JAMYWD010000009">
    <property type="protein sequence ID" value="KAJ4961195.1"/>
    <property type="molecule type" value="Genomic_DNA"/>
</dbReference>
<protein>
    <recommendedName>
        <fullName evidence="1">UspA domain-containing protein</fullName>
    </recommendedName>
</protein>
<dbReference type="Proteomes" id="UP001141806">
    <property type="component" value="Unassembled WGS sequence"/>
</dbReference>
<sequence>MEGERRRKIMVALEYDEESIHALEWVMTYIIIPATIDSVVSDHLVILFVAPKAPWTETIIGKDSSITSLSLSDGYEHKRIQMALGVVERVRNMCEKHNISYEMKTMVGEAKAVICKAANTLGVDLLTVGNHDYGEGKSCRLFSTSSVADYCLQYAKCPVMVVKRRH</sequence>
<proteinExistence type="predicted"/>
<gene>
    <name evidence="2" type="ORF">NE237_021105</name>
</gene>
<dbReference type="AlphaFoldDB" id="A0A9Q0HAP6"/>
<evidence type="ECO:0000313" key="2">
    <source>
        <dbReference type="EMBL" id="KAJ4961195.1"/>
    </source>
</evidence>
<dbReference type="Pfam" id="PF00582">
    <property type="entry name" value="Usp"/>
    <property type="match status" value="1"/>
</dbReference>
<feature type="domain" description="UspA" evidence="1">
    <location>
        <begin position="6"/>
        <end position="163"/>
    </location>
</feature>
<evidence type="ECO:0000259" key="1">
    <source>
        <dbReference type="Pfam" id="PF00582"/>
    </source>
</evidence>
<organism evidence="2 3">
    <name type="scientific">Protea cynaroides</name>
    <dbReference type="NCBI Taxonomy" id="273540"/>
    <lineage>
        <taxon>Eukaryota</taxon>
        <taxon>Viridiplantae</taxon>
        <taxon>Streptophyta</taxon>
        <taxon>Embryophyta</taxon>
        <taxon>Tracheophyta</taxon>
        <taxon>Spermatophyta</taxon>
        <taxon>Magnoliopsida</taxon>
        <taxon>Proteales</taxon>
        <taxon>Proteaceae</taxon>
        <taxon>Protea</taxon>
    </lineage>
</organism>
<keyword evidence="3" id="KW-1185">Reference proteome</keyword>
<reference evidence="2" key="1">
    <citation type="journal article" date="2023" name="Plant J.">
        <title>The genome of the king protea, Protea cynaroides.</title>
        <authorList>
            <person name="Chang J."/>
            <person name="Duong T.A."/>
            <person name="Schoeman C."/>
            <person name="Ma X."/>
            <person name="Roodt D."/>
            <person name="Barker N."/>
            <person name="Li Z."/>
            <person name="Van de Peer Y."/>
            <person name="Mizrachi E."/>
        </authorList>
    </citation>
    <scope>NUCLEOTIDE SEQUENCE</scope>
    <source>
        <tissue evidence="2">Young leaves</tissue>
    </source>
</reference>
<dbReference type="InterPro" id="IPR006016">
    <property type="entry name" value="UspA"/>
</dbReference>
<dbReference type="SUPFAM" id="SSF52402">
    <property type="entry name" value="Adenine nucleotide alpha hydrolases-like"/>
    <property type="match status" value="1"/>
</dbReference>
<dbReference type="CDD" id="cd23659">
    <property type="entry name" value="USP_At3g01520-like"/>
    <property type="match status" value="1"/>
</dbReference>
<dbReference type="InterPro" id="IPR014729">
    <property type="entry name" value="Rossmann-like_a/b/a_fold"/>
</dbReference>
<dbReference type="Gene3D" id="3.40.50.620">
    <property type="entry name" value="HUPs"/>
    <property type="match status" value="1"/>
</dbReference>